<proteinExistence type="predicted"/>
<comment type="caution">
    <text evidence="1">The sequence shown here is derived from an EMBL/GenBank/DDBJ whole genome shotgun (WGS) entry which is preliminary data.</text>
</comment>
<accession>A0ABW4Q1Y8</accession>
<name>A0ABW4Q1Y8_9MICC</name>
<dbReference type="RefSeq" id="WP_343877372.1">
    <property type="nucleotide sequence ID" value="NZ_BAAAIJ010000004.1"/>
</dbReference>
<sequence length="65" mass="7293">MTTYSTYSPSIRPTGFDALLILVGHRLVSIGERLALDHARHSEAIHAHDERRRDLLAAHHSGLRP</sequence>
<dbReference type="EMBL" id="JBHUGA010000004">
    <property type="protein sequence ID" value="MFD1845315.1"/>
    <property type="molecule type" value="Genomic_DNA"/>
</dbReference>
<evidence type="ECO:0000313" key="2">
    <source>
        <dbReference type="Proteomes" id="UP001597307"/>
    </source>
</evidence>
<keyword evidence="2" id="KW-1185">Reference proteome</keyword>
<dbReference type="Proteomes" id="UP001597307">
    <property type="component" value="Unassembled WGS sequence"/>
</dbReference>
<protein>
    <submittedName>
        <fullName evidence="1">Uncharacterized protein</fullName>
    </submittedName>
</protein>
<evidence type="ECO:0000313" key="1">
    <source>
        <dbReference type="EMBL" id="MFD1845315.1"/>
    </source>
</evidence>
<reference evidence="2" key="1">
    <citation type="journal article" date="2019" name="Int. J. Syst. Evol. Microbiol.">
        <title>The Global Catalogue of Microorganisms (GCM) 10K type strain sequencing project: providing services to taxonomists for standard genome sequencing and annotation.</title>
        <authorList>
            <consortium name="The Broad Institute Genomics Platform"/>
            <consortium name="The Broad Institute Genome Sequencing Center for Infectious Disease"/>
            <person name="Wu L."/>
            <person name="Ma J."/>
        </authorList>
    </citation>
    <scope>NUCLEOTIDE SEQUENCE [LARGE SCALE GENOMIC DNA]</scope>
    <source>
        <strain evidence="2">JCM 11496</strain>
    </source>
</reference>
<gene>
    <name evidence="1" type="ORF">ACFSFX_01720</name>
</gene>
<organism evidence="1 2">
    <name type="scientific">Arthrobacter flavus</name>
    <dbReference type="NCBI Taxonomy" id="95172"/>
    <lineage>
        <taxon>Bacteria</taxon>
        <taxon>Bacillati</taxon>
        <taxon>Actinomycetota</taxon>
        <taxon>Actinomycetes</taxon>
        <taxon>Micrococcales</taxon>
        <taxon>Micrococcaceae</taxon>
        <taxon>Arthrobacter</taxon>
    </lineage>
</organism>